<feature type="compositionally biased region" description="Acidic residues" evidence="3">
    <location>
        <begin position="2572"/>
        <end position="2590"/>
    </location>
</feature>
<dbReference type="OrthoDB" id="6382870at2759"/>
<feature type="compositionally biased region" description="Basic and acidic residues" evidence="3">
    <location>
        <begin position="2812"/>
        <end position="2829"/>
    </location>
</feature>
<dbReference type="EMBL" id="CAJPEX010002314">
    <property type="protein sequence ID" value="CAG0920824.1"/>
    <property type="molecule type" value="Genomic_DNA"/>
</dbReference>
<evidence type="ECO:0000256" key="3">
    <source>
        <dbReference type="SAM" id="MobiDB-lite"/>
    </source>
</evidence>
<dbReference type="GO" id="GO:0005524">
    <property type="term" value="F:ATP binding"/>
    <property type="evidence" value="ECO:0007669"/>
    <property type="project" value="UniProtKB-KW"/>
</dbReference>
<evidence type="ECO:0000313" key="5">
    <source>
        <dbReference type="Proteomes" id="UP000678499"/>
    </source>
</evidence>
<reference evidence="4" key="1">
    <citation type="submission" date="2020-11" db="EMBL/GenBank/DDBJ databases">
        <authorList>
            <person name="Tran Van P."/>
        </authorList>
    </citation>
    <scope>NUCLEOTIDE SEQUENCE</scope>
</reference>
<feature type="compositionally biased region" description="Acidic residues" evidence="3">
    <location>
        <begin position="3018"/>
        <end position="3041"/>
    </location>
</feature>
<feature type="compositionally biased region" description="Basic and acidic residues" evidence="3">
    <location>
        <begin position="2934"/>
        <end position="2995"/>
    </location>
</feature>
<evidence type="ECO:0000256" key="1">
    <source>
        <dbReference type="ARBA" id="ARBA00022741"/>
    </source>
</evidence>
<keyword evidence="2" id="KW-0067">ATP-binding</keyword>
<feature type="compositionally biased region" description="Acidic residues" evidence="3">
    <location>
        <begin position="2695"/>
        <end position="2707"/>
    </location>
</feature>
<feature type="compositionally biased region" description="Basic and acidic residues" evidence="3">
    <location>
        <begin position="2866"/>
        <end position="2927"/>
    </location>
</feature>
<evidence type="ECO:0000256" key="2">
    <source>
        <dbReference type="ARBA" id="ARBA00022840"/>
    </source>
</evidence>
<proteinExistence type="predicted"/>
<dbReference type="GO" id="GO:0005634">
    <property type="term" value="C:nucleus"/>
    <property type="evidence" value="ECO:0007669"/>
    <property type="project" value="TreeGrafter"/>
</dbReference>
<evidence type="ECO:0008006" key="6">
    <source>
        <dbReference type="Google" id="ProtNLM"/>
    </source>
</evidence>
<feature type="compositionally biased region" description="Basic and acidic residues" evidence="3">
    <location>
        <begin position="2734"/>
        <end position="2746"/>
    </location>
</feature>
<protein>
    <recommendedName>
        <fullName evidence="6">Midasin</fullName>
    </recommendedName>
</protein>
<dbReference type="PANTHER" id="PTHR48103:SF2">
    <property type="entry name" value="MIDASIN"/>
    <property type="match status" value="1"/>
</dbReference>
<feature type="compositionally biased region" description="Acidic residues" evidence="3">
    <location>
        <begin position="2747"/>
        <end position="2802"/>
    </location>
</feature>
<sequence length="3284" mass="367225">MQNRIAMRNRGCEVHLPSVETRMDHMDTKAIFSSLRIESHETQTRIFGLHSELVSRLPFYVRPTVFDLVHAAALTGKQVGVGIPVDKALEKSCRDVYWNAVASLGDGSLKEIVGDAIRNWVRSDDLMVPVGHQQLLSLRFSPNVRDLFRDPELACVRRDAMAIHLVLTALGMDAGVSHAEPGFLCSGEIAEAEKILSAPKNFVLPALKAFFMRLGAGSGFSGAVTGVFCESDDRVVRQVVGVGHASSLSEMFAQFSRSVLARLGFAGDDGGVTGARRIDQRWDDVGHCVDAKLVAVSELFQASVEAFFVDHLRNLDPLLGETLSKQGNFVLQLKHPSVQHFRPTLKKLLENLTLHLETRKCVKIRLDDLHDRVTTGLFYYRVFLRFLNAGPSTLFGSVAATKFVLPLLKLHWTWLMKFFVEPLESIGLKLNVPGVEKISKLLGIDGSGIEREKVAKRFRDLLPGPSFTLDASAGARLDSRVRLAKVLRPFPIPRVSGGASRGTQTPFDDGLLKKWFLKLEKLCNAGGDTAEMLAFVCGKHFLPAEVEAMCDESKMSEMFVGKDSSSTDEFRFDVALWPLLDKMLSLRMLDADGVSSGVRVWSPVELRNAVWSDFEPGLISGAFEGDLDAWVRIANGRLRPEVNVGLRGGAVTYCVTMTQCPPPESVPTKESDKARYSPVGGNLPADVSLGDLARKSGQLEAVASALWRNGAEIVRRTREASLFRSIRGQPPYLPADVSLGDLARKSGQLEAVASALWRNGAEIVRRTREARSLEAVLLDRHLRVLLSALTSACKLPDVSDNYALETDVWTRFAACPLFQAGGEAVVRQQQQQQIPCQDLPEVLASISSASSTLVTVAELCPDEADVQLGRVWVSAALLQIHVAFPLGVVDPVVKKRIKAEYRRLQVLLLMRMRMRRKDDDDDDDGILLWVGRSSSVDPPLLVPLLYSSSSSAALGIRQERHHLVQAVYFGSSKALDYVLMLLRFHPSLEAVLLDRHLRVLLSALTSACKLPDVSDNYALETDVWTRFAAFPLFQAGGEAVVRQQQQIPCQDLPEVLASISSASSTLVTVAKLCPDEADVQLGRVWVSAALLQIHVAFPLGVVDPVVKKRIKAEYRRLQVLLLFPVEEAEKELEIHRWLANATSGVRLDPSEKNAHPVLRRLHGIVSRLSAAPCPALRPEDVDFVTLSKWIESYVQTIAAVSTVKDMLQKAMKLHQDAKAMIERKNVKKKDVEAFSKHVAIFERQFSSWKRSQMSFADSLVDSYAWFPDIAFVFHHAALQLVRGMELMLDGVRSVHSSCRLGPGAPNDALWASMGLGGPLSVQGESPVGSIECLTKAVAVFGRNAADDDVGHDVDNQWMPSYVKSCMLKSFLKELTVKFLILPDNSRKCVEALQDFDGICKAFVKDWLIEQDRLEREKTEREALFHYKTHAEEESEEKQTERELKEMFPEFDEDFVDLQAPSNELDGKNTTTVKQADDLTVSQEKHWPLCSEDALLFQSLHREVFQSLTFAWKLPKQTEAKNGMIDQLWEEAHVERMRAVGGSLPKLHSLLRNETDAEIIGAMVVNAAIRRSLNPSETDVLKSDSLNEKPYDFYRDPNISEAVRVLPVLEALVTRADVLLEDWPDHATLKQVKEVCGRIEKFSVRSPLVRFVKGLEIILGAAQHWEEFAHSKISLGSELEAVTRLVIRYRKLELDSWKRSLDSVERDARVSASRWWFRFYSVVGEIISDDWDEARDVKQELFTMVRDLMENSSLGEFEARLDLLLTFHCYLTWAFYSKEDRSRARSEIAAKVLWNMHSYYSELAQKIRVRLADLRKPIEKELKDYVKICRWNDLNFYALKHAVDKSHRTLHKKIKQFQKTLLQPVGPFFTDAALVSDEWIDDSVKEVKEKPKQRRKSMPKSEESVSILSVKSQLFLPQQILKESIRAEDDRFRAHVAAALNVPLVNLGSKVPRICKAVIGKSKAFSKVEELDAFCGAIIERSTELGKLEVTEKDNEKRKGQVRHLHQLKSRALTDLFKKLTKSGLSHRLGLVLQSSEKDEKSVDWVDIDPIDVTSALQQVSKMESDEALNSVWLGVKQYLFRSAKRLELFEAAVDNPTDCTKQLGNAAIPRFRGFIYHLKRLVFTEAKSLAAKEAAVLKLRKDVDDILKSLDADGRLPGQNASMNAKKRWTKCLAELLLILKRANLFLDSAPSSKATPLSHSFAANRILATGEVVLPSATVLPLFNSDRSSEAWQQCKSKLETLMNDCNEVTKMLSKVDEDSLVGHEEASVLDRVHNVLKSQVIPGLARVTGMFGEEDGSGVSYSEMLQFRQRLIEIGRAYESIDAEKHADNLDFVELETRVTNVLKSAMLGLQERFKRVLTTDLPDNEAITEVEDEEDSVELEDGLLIKALGADLETEEENLRLEQVSEAVQRLKNLLQLGADEGIGEALCEKLRSAADLFVTVQCHLSLTNFDFHVRIGSLRTKAKLLSILSGLFAQLAVKGFCLPAEEIEDETSAPGESSSKLKDLEDAGLGDGEGTKDVSDKIESEDMLEDAKRPEDYENDEANQDLEQEEGGIEMSDDFQGKMQDVDKGEDEEEKGEEDGQDEEDLDKQMGETGQEADKLDEQIWGDDEEEEENETEQEPKKEDKGKSSGKAEDTKTVAKDPGVADDEDETQEDDEQAPESKKKHKEPDVDEDVNDDHDDPYHANPPEYPAPEDFEMNEDAVGDDEKRGDGSDEEDNADEEMKEEENPFDLDKLKDKQQQKGEDDDQQEAEGEEGALDKPEDEANPDNQDNEGEEQNITEEQDLPPEERDAQEEEGEGQDSGNTDLGQPEKEEEKRKDEPEKNQEDQEETGVSSLDDPSKAAAQPAPSDAKGGSQDDIAPQEAEHDEKTAEELAQHDKEGKQEKDAIGASEMERGAGHRAESQSSRVKNETKETEERAESKPDNKKRKPGKIDEKRTMGSEEEKARRDVMNLQEERKQAPEDGREKQRPQDHDADISEGFEHVQNEDEKADGQIVDAATEEQAAERPAPVNEKVEDEADAEEMEDVVMAEPEPEIEDASSKLSEEKTPADEKKKKGDKDEPGTRNKTLDNKEAVETPGDVVPTLTVQRGFETDAFTKEELIHGDRERLDALKLKTLLASEAHNWHQHVEGQDAVDELEAEQTWRTLENEIGPLAQTLCEQLRLILEPSLAARLQGDFRSGKRLNMRKIIPYVASGFRKDRIWLRRTKPWKRHHRVVIAVDDSASMKVAGASAMAQASLALIAKSLTLLGLGENQLSVMSFGDRVRVLHPFADTFSEASGA</sequence>
<feature type="compositionally biased region" description="Basic and acidic residues" evidence="3">
    <location>
        <begin position="2622"/>
        <end position="2643"/>
    </location>
</feature>
<feature type="compositionally biased region" description="Acidic residues" evidence="3">
    <location>
        <begin position="2716"/>
        <end position="2733"/>
    </location>
</feature>
<feature type="compositionally biased region" description="Acidic residues" evidence="3">
    <location>
        <begin position="2648"/>
        <end position="2662"/>
    </location>
</feature>
<feature type="compositionally biased region" description="Acidic residues" evidence="3">
    <location>
        <begin position="2541"/>
        <end position="2561"/>
    </location>
</feature>
<organism evidence="4">
    <name type="scientific">Notodromas monacha</name>
    <dbReference type="NCBI Taxonomy" id="399045"/>
    <lineage>
        <taxon>Eukaryota</taxon>
        <taxon>Metazoa</taxon>
        <taxon>Ecdysozoa</taxon>
        <taxon>Arthropoda</taxon>
        <taxon>Crustacea</taxon>
        <taxon>Oligostraca</taxon>
        <taxon>Ostracoda</taxon>
        <taxon>Podocopa</taxon>
        <taxon>Podocopida</taxon>
        <taxon>Cypridocopina</taxon>
        <taxon>Cypridoidea</taxon>
        <taxon>Cyprididae</taxon>
        <taxon>Notodromas</taxon>
    </lineage>
</organism>
<name>A0A7R9BU74_9CRUS</name>
<dbReference type="GO" id="GO:0000027">
    <property type="term" value="P:ribosomal large subunit assembly"/>
    <property type="evidence" value="ECO:0007669"/>
    <property type="project" value="TreeGrafter"/>
</dbReference>
<feature type="compositionally biased region" description="Basic and acidic residues" evidence="3">
    <location>
        <begin position="3042"/>
        <end position="3075"/>
    </location>
</feature>
<keyword evidence="1" id="KW-0547">Nucleotide-binding</keyword>
<dbReference type="EMBL" id="OA884351">
    <property type="protein sequence ID" value="CAD7280672.1"/>
    <property type="molecule type" value="Genomic_DNA"/>
</dbReference>
<dbReference type="GO" id="GO:0030687">
    <property type="term" value="C:preribosome, large subunit precursor"/>
    <property type="evidence" value="ECO:0007669"/>
    <property type="project" value="TreeGrafter"/>
</dbReference>
<accession>A0A7R9BU74</accession>
<dbReference type="PANTHER" id="PTHR48103">
    <property type="entry name" value="MIDASIN-RELATED"/>
    <property type="match status" value="1"/>
</dbReference>
<feature type="compositionally biased region" description="Acidic residues" evidence="3">
    <location>
        <begin position="2608"/>
        <end position="2621"/>
    </location>
</feature>
<dbReference type="GO" id="GO:0000055">
    <property type="term" value="P:ribosomal large subunit export from nucleus"/>
    <property type="evidence" value="ECO:0007669"/>
    <property type="project" value="TreeGrafter"/>
</dbReference>
<feature type="region of interest" description="Disordered" evidence="3">
    <location>
        <begin position="2492"/>
        <end position="3075"/>
    </location>
</feature>
<feature type="non-terminal residue" evidence="4">
    <location>
        <position position="1"/>
    </location>
</feature>
<gene>
    <name evidence="4" type="ORF">NMOB1V02_LOCUS8330</name>
</gene>
<evidence type="ECO:0000313" key="4">
    <source>
        <dbReference type="EMBL" id="CAD7280672.1"/>
    </source>
</evidence>
<dbReference type="Proteomes" id="UP000678499">
    <property type="component" value="Unassembled WGS sequence"/>
</dbReference>
<feature type="compositionally biased region" description="Acidic residues" evidence="3">
    <location>
        <begin position="2673"/>
        <end position="2683"/>
    </location>
</feature>
<keyword evidence="5" id="KW-1185">Reference proteome</keyword>
<feature type="compositionally biased region" description="Basic and acidic residues" evidence="3">
    <location>
        <begin position="2517"/>
        <end position="2540"/>
    </location>
</feature>